<dbReference type="EMBL" id="JAQGDS010000005">
    <property type="protein sequence ID" value="KAJ6260718.1"/>
    <property type="molecule type" value="Genomic_DNA"/>
</dbReference>
<dbReference type="Proteomes" id="UP001221413">
    <property type="component" value="Unassembled WGS sequence"/>
</dbReference>
<accession>A0AAD6IXU5</accession>
<gene>
    <name evidence="2" type="ORF">Dda_4947</name>
</gene>
<organism evidence="2 3">
    <name type="scientific">Drechslerella dactyloides</name>
    <name type="common">Nematode-trapping fungus</name>
    <name type="synonym">Arthrobotrys dactyloides</name>
    <dbReference type="NCBI Taxonomy" id="74499"/>
    <lineage>
        <taxon>Eukaryota</taxon>
        <taxon>Fungi</taxon>
        <taxon>Dikarya</taxon>
        <taxon>Ascomycota</taxon>
        <taxon>Pezizomycotina</taxon>
        <taxon>Orbiliomycetes</taxon>
        <taxon>Orbiliales</taxon>
        <taxon>Orbiliaceae</taxon>
        <taxon>Drechslerella</taxon>
    </lineage>
</organism>
<name>A0AAD6IXU5_DREDA</name>
<comment type="caution">
    <text evidence="2">The sequence shown here is derived from an EMBL/GenBank/DDBJ whole genome shotgun (WGS) entry which is preliminary data.</text>
</comment>
<feature type="signal peptide" evidence="1">
    <location>
        <begin position="1"/>
        <end position="20"/>
    </location>
</feature>
<dbReference type="AlphaFoldDB" id="A0AAD6IXU5"/>
<evidence type="ECO:0000256" key="1">
    <source>
        <dbReference type="SAM" id="SignalP"/>
    </source>
</evidence>
<feature type="chain" id="PRO_5042279980" evidence="1">
    <location>
        <begin position="21"/>
        <end position="221"/>
    </location>
</feature>
<proteinExistence type="predicted"/>
<keyword evidence="3" id="KW-1185">Reference proteome</keyword>
<protein>
    <submittedName>
        <fullName evidence="2">Uncharacterized protein</fullName>
    </submittedName>
</protein>
<evidence type="ECO:0000313" key="2">
    <source>
        <dbReference type="EMBL" id="KAJ6260718.1"/>
    </source>
</evidence>
<sequence length="221" mass="24417">MLSVLSLSLFAALYLHGASANPAASPMLEKRALSPEYYSPFPVEKRDCRPFLKAGTIESGLDIEVRTFYHTTCDGSHSSIVLQDSNGGDGIIIKFRDINSPIDFSGTVLSKSISTPYTIGEAVLPANNINDATEHLLRVRIKYRSGTYYFTFFTSNKWLSDQGEPKKREFKVAQSVDAQKGGLTTTGICYKINYLDLFTHHGQGTFGCEFQVTPLGLKVLK</sequence>
<evidence type="ECO:0000313" key="3">
    <source>
        <dbReference type="Proteomes" id="UP001221413"/>
    </source>
</evidence>
<reference evidence="2" key="1">
    <citation type="submission" date="2023-01" db="EMBL/GenBank/DDBJ databases">
        <title>The chitinases involved in constricting ring structure development in the nematode-trapping fungus Drechslerella dactyloides.</title>
        <authorList>
            <person name="Wang R."/>
            <person name="Zhang L."/>
            <person name="Tang P."/>
            <person name="Li S."/>
            <person name="Liang L."/>
        </authorList>
    </citation>
    <scope>NUCLEOTIDE SEQUENCE</scope>
    <source>
        <strain evidence="2">YMF1.00031</strain>
    </source>
</reference>
<keyword evidence="1" id="KW-0732">Signal</keyword>